<proteinExistence type="inferred from homology"/>
<dbReference type="RefSeq" id="WP_013254557.1">
    <property type="nucleotide sequence ID" value="NC_014364.1"/>
</dbReference>
<sequence>MNSPISYIGGKSKLADTIINFIPEHQTYVEVFAGGAWIFFRKKYSNGEVLNDKDGDLVSLYRVIQNHLEEFLRQFKWILTSREVFDDFKGQMEKTGLTDIQRAARYYYLQRLCFGGRVLNRAFGVDST</sequence>
<dbReference type="GO" id="GO:0043565">
    <property type="term" value="F:sequence-specific DNA binding"/>
    <property type="evidence" value="ECO:0007669"/>
    <property type="project" value="TreeGrafter"/>
</dbReference>
<name>E1R1F2_SEDSS</name>
<dbReference type="REBASE" id="27164">
    <property type="entry name" value="M.SsmMORF1971P"/>
</dbReference>
<dbReference type="AlphaFoldDB" id="E1R1F2"/>
<dbReference type="STRING" id="573413.Spirs_1971"/>
<dbReference type="HOGENOM" id="CLU_160009_0_0_12"/>
<dbReference type="GO" id="GO:0032259">
    <property type="term" value="P:methylation"/>
    <property type="evidence" value="ECO:0007669"/>
    <property type="project" value="UniProtKB-KW"/>
</dbReference>
<dbReference type="GO" id="GO:0009007">
    <property type="term" value="F:site-specific DNA-methyltransferase (adenine-specific) activity"/>
    <property type="evidence" value="ECO:0007669"/>
    <property type="project" value="UniProtKB-EC"/>
</dbReference>
<dbReference type="InterPro" id="IPR012327">
    <property type="entry name" value="MeTrfase_D12"/>
</dbReference>
<gene>
    <name evidence="7" type="ordered locus">Spirs_1971</name>
</gene>
<dbReference type="PANTHER" id="PTHR30481:SF4">
    <property type="entry name" value="SITE-SPECIFIC DNA-METHYLTRANSFERASE (ADENINE-SPECIFIC)"/>
    <property type="match status" value="1"/>
</dbReference>
<dbReference type="Gene3D" id="3.40.50.150">
    <property type="entry name" value="Vaccinia Virus protein VP39"/>
    <property type="match status" value="1"/>
</dbReference>
<evidence type="ECO:0000256" key="5">
    <source>
        <dbReference type="ARBA" id="ARBA00022691"/>
    </source>
</evidence>
<comment type="catalytic activity">
    <reaction evidence="6">
        <text>a 2'-deoxyadenosine in DNA + S-adenosyl-L-methionine = an N(6)-methyl-2'-deoxyadenosine in DNA + S-adenosyl-L-homocysteine + H(+)</text>
        <dbReference type="Rhea" id="RHEA:15197"/>
        <dbReference type="Rhea" id="RHEA-COMP:12418"/>
        <dbReference type="Rhea" id="RHEA-COMP:12419"/>
        <dbReference type="ChEBI" id="CHEBI:15378"/>
        <dbReference type="ChEBI" id="CHEBI:57856"/>
        <dbReference type="ChEBI" id="CHEBI:59789"/>
        <dbReference type="ChEBI" id="CHEBI:90615"/>
        <dbReference type="ChEBI" id="CHEBI:90616"/>
        <dbReference type="EC" id="2.1.1.72"/>
    </reaction>
</comment>
<dbReference type="GO" id="GO:0006298">
    <property type="term" value="P:mismatch repair"/>
    <property type="evidence" value="ECO:0007669"/>
    <property type="project" value="TreeGrafter"/>
</dbReference>
<keyword evidence="3 7" id="KW-0489">Methyltransferase</keyword>
<evidence type="ECO:0000256" key="4">
    <source>
        <dbReference type="ARBA" id="ARBA00022679"/>
    </source>
</evidence>
<evidence type="ECO:0000256" key="2">
    <source>
        <dbReference type="ARBA" id="ARBA00011900"/>
    </source>
</evidence>
<protein>
    <recommendedName>
        <fullName evidence="2">site-specific DNA-methyltransferase (adenine-specific)</fullName>
        <ecNumber evidence="2">2.1.1.72</ecNumber>
    </recommendedName>
</protein>
<reference evidence="7 8" key="1">
    <citation type="journal article" date="2010" name="Stand. Genomic Sci.">
        <title>Complete genome sequence of Spirochaeta smaragdinae type strain (SEBR 4228).</title>
        <authorList>
            <person name="Mavromatis K."/>
            <person name="Yasawong M."/>
            <person name="Chertkov O."/>
            <person name="Lapidus A."/>
            <person name="Lucas S."/>
            <person name="Nolan M."/>
            <person name="Del Rio T.G."/>
            <person name="Tice H."/>
            <person name="Cheng J.F."/>
            <person name="Pitluck S."/>
            <person name="Liolios K."/>
            <person name="Ivanova N."/>
            <person name="Tapia R."/>
            <person name="Han C."/>
            <person name="Bruce D."/>
            <person name="Goodwin L."/>
            <person name="Pati A."/>
            <person name="Chen A."/>
            <person name="Palaniappan K."/>
            <person name="Land M."/>
            <person name="Hauser L."/>
            <person name="Chang Y.J."/>
            <person name="Jeffries C.D."/>
            <person name="Detter J.C."/>
            <person name="Rohde M."/>
            <person name="Brambilla E."/>
            <person name="Spring S."/>
            <person name="Goker M."/>
            <person name="Sikorski J."/>
            <person name="Woyke T."/>
            <person name="Bristow J."/>
            <person name="Eisen J.A."/>
            <person name="Markowitz V."/>
            <person name="Hugenholtz P."/>
            <person name="Klenk H.P."/>
            <person name="Kyrpides N.C."/>
        </authorList>
    </citation>
    <scope>NUCLEOTIDE SEQUENCE [LARGE SCALE GENOMIC DNA]</scope>
    <source>
        <strain evidence="8">DSM 11293 / JCM 15392 / SEBR 4228</strain>
    </source>
</reference>
<keyword evidence="8" id="KW-1185">Reference proteome</keyword>
<evidence type="ECO:0000256" key="6">
    <source>
        <dbReference type="ARBA" id="ARBA00047942"/>
    </source>
</evidence>
<dbReference type="KEGG" id="ssm:Spirs_1971"/>
<accession>E1R1F2</accession>
<dbReference type="PANTHER" id="PTHR30481">
    <property type="entry name" value="DNA ADENINE METHYLASE"/>
    <property type="match status" value="1"/>
</dbReference>
<dbReference type="Proteomes" id="UP000002318">
    <property type="component" value="Chromosome"/>
</dbReference>
<evidence type="ECO:0000313" key="7">
    <source>
        <dbReference type="EMBL" id="ADK81093.1"/>
    </source>
</evidence>
<evidence type="ECO:0000313" key="8">
    <source>
        <dbReference type="Proteomes" id="UP000002318"/>
    </source>
</evidence>
<organism evidence="7 8">
    <name type="scientific">Sediminispirochaeta smaragdinae (strain DSM 11293 / JCM 15392 / SEBR 4228)</name>
    <name type="common">Spirochaeta smaragdinae</name>
    <dbReference type="NCBI Taxonomy" id="573413"/>
    <lineage>
        <taxon>Bacteria</taxon>
        <taxon>Pseudomonadati</taxon>
        <taxon>Spirochaetota</taxon>
        <taxon>Spirochaetia</taxon>
        <taxon>Spirochaetales</taxon>
        <taxon>Spirochaetaceae</taxon>
        <taxon>Sediminispirochaeta</taxon>
    </lineage>
</organism>
<dbReference type="SUPFAM" id="SSF53335">
    <property type="entry name" value="S-adenosyl-L-methionine-dependent methyltransferases"/>
    <property type="match status" value="1"/>
</dbReference>
<dbReference type="Gene3D" id="1.10.1020.10">
    <property type="entry name" value="Adenine-specific Methyltransferase, Domain 2"/>
    <property type="match status" value="1"/>
</dbReference>
<evidence type="ECO:0000256" key="1">
    <source>
        <dbReference type="ARBA" id="ARBA00006594"/>
    </source>
</evidence>
<dbReference type="EMBL" id="CP002116">
    <property type="protein sequence ID" value="ADK81093.1"/>
    <property type="molecule type" value="Genomic_DNA"/>
</dbReference>
<dbReference type="Pfam" id="PF02086">
    <property type="entry name" value="MethyltransfD12"/>
    <property type="match status" value="1"/>
</dbReference>
<dbReference type="GO" id="GO:0009307">
    <property type="term" value="P:DNA restriction-modification system"/>
    <property type="evidence" value="ECO:0007669"/>
    <property type="project" value="InterPro"/>
</dbReference>
<dbReference type="InterPro" id="IPR029063">
    <property type="entry name" value="SAM-dependent_MTases_sf"/>
</dbReference>
<dbReference type="eggNOG" id="COG0338">
    <property type="taxonomic scope" value="Bacteria"/>
</dbReference>
<keyword evidence="4" id="KW-0808">Transferase</keyword>
<dbReference type="InterPro" id="IPR023095">
    <property type="entry name" value="Ade_MeTrfase_dom_2"/>
</dbReference>
<comment type="similarity">
    <text evidence="1">Belongs to the N(4)/N(6)-methyltransferase family.</text>
</comment>
<keyword evidence="5" id="KW-0949">S-adenosyl-L-methionine</keyword>
<evidence type="ECO:0000256" key="3">
    <source>
        <dbReference type="ARBA" id="ARBA00022603"/>
    </source>
</evidence>
<dbReference type="EC" id="2.1.1.72" evidence="2"/>
<dbReference type="GO" id="GO:1904047">
    <property type="term" value="F:S-adenosyl-L-methionine binding"/>
    <property type="evidence" value="ECO:0007669"/>
    <property type="project" value="TreeGrafter"/>
</dbReference>
<dbReference type="PRINTS" id="PR00505">
    <property type="entry name" value="D12N6MTFRASE"/>
</dbReference>